<dbReference type="EMBL" id="CABIJS010000011">
    <property type="protein sequence ID" value="VUZ39248.1"/>
    <property type="molecule type" value="Genomic_DNA"/>
</dbReference>
<name>A0A564XXH4_HYMDI</name>
<sequence>MLRAASFHPMTVMSERTLVRIYTWPSHSSTPCSLLCNGRAYKKRSRYYPSATIRTRWNSSRLSVYLTNKRDA</sequence>
<dbReference type="Proteomes" id="UP000321570">
    <property type="component" value="Unassembled WGS sequence"/>
</dbReference>
<proteinExistence type="predicted"/>
<gene>
    <name evidence="1" type="ORF">WMSIL1_LOCUS379</name>
</gene>
<protein>
    <submittedName>
        <fullName evidence="1">Uncharacterized protein</fullName>
    </submittedName>
</protein>
<organism evidence="1 2">
    <name type="scientific">Hymenolepis diminuta</name>
    <name type="common">Rat tapeworm</name>
    <dbReference type="NCBI Taxonomy" id="6216"/>
    <lineage>
        <taxon>Eukaryota</taxon>
        <taxon>Metazoa</taxon>
        <taxon>Spiralia</taxon>
        <taxon>Lophotrochozoa</taxon>
        <taxon>Platyhelminthes</taxon>
        <taxon>Cestoda</taxon>
        <taxon>Eucestoda</taxon>
        <taxon>Cyclophyllidea</taxon>
        <taxon>Hymenolepididae</taxon>
        <taxon>Hymenolepis</taxon>
    </lineage>
</organism>
<evidence type="ECO:0000313" key="2">
    <source>
        <dbReference type="Proteomes" id="UP000321570"/>
    </source>
</evidence>
<keyword evidence="2" id="KW-1185">Reference proteome</keyword>
<accession>A0A564XXH4</accession>
<dbReference type="AlphaFoldDB" id="A0A564XXH4"/>
<evidence type="ECO:0000313" key="1">
    <source>
        <dbReference type="EMBL" id="VUZ39248.1"/>
    </source>
</evidence>
<reference evidence="1 2" key="1">
    <citation type="submission" date="2019-07" db="EMBL/GenBank/DDBJ databases">
        <authorList>
            <person name="Jastrzebski P J."/>
            <person name="Paukszto L."/>
            <person name="Jastrzebski P J."/>
        </authorList>
    </citation>
    <scope>NUCLEOTIDE SEQUENCE [LARGE SCALE GENOMIC DNA]</scope>
    <source>
        <strain evidence="1 2">WMS-il1</strain>
    </source>
</reference>